<proteinExistence type="predicted"/>
<dbReference type="EnsemblMetazoa" id="CJA04423.1">
    <property type="protein sequence ID" value="CJA04423.1"/>
    <property type="gene ID" value="WBGene00123629"/>
</dbReference>
<accession>A0A8R1HKK9</accession>
<reference evidence="2" key="1">
    <citation type="submission" date="2010-08" db="EMBL/GenBank/DDBJ databases">
        <authorList>
            <consortium name="Caenorhabditis japonica Sequencing Consortium"/>
            <person name="Wilson R.K."/>
        </authorList>
    </citation>
    <scope>NUCLEOTIDE SEQUENCE [LARGE SCALE GENOMIC DNA]</scope>
    <source>
        <strain evidence="2">DF5081</strain>
    </source>
</reference>
<evidence type="ECO:0000313" key="2">
    <source>
        <dbReference type="Proteomes" id="UP000005237"/>
    </source>
</evidence>
<keyword evidence="2" id="KW-1185">Reference proteome</keyword>
<sequence>MDSSIATTSDTTEVQFDDDFIEKTRYMSVEELTQHLELLRQNYHPLLRSVEKQIRKNQEAQNDRIMRHRASAEKKVHKDFDSETVANKIELDCRLAELQEEAKKRSVELERSINHEFAMIDIGKPHAPPLEYETNKKTLRGRGGGQIIEVPTYFNANQCVKLPEVTYKYNFAFTDGRIREDIESVEKHITNRNRLTPSLVVSIQKPKLTVDSKSFKHGEDVIVTNQQFGEFHARVEILSDKHVLFKGVHGWDSRQLSASLGDLESGRLTISKFRGKEKDVGKN</sequence>
<dbReference type="Proteomes" id="UP000005237">
    <property type="component" value="Unassembled WGS sequence"/>
</dbReference>
<organism evidence="1 2">
    <name type="scientific">Caenorhabditis japonica</name>
    <dbReference type="NCBI Taxonomy" id="281687"/>
    <lineage>
        <taxon>Eukaryota</taxon>
        <taxon>Metazoa</taxon>
        <taxon>Ecdysozoa</taxon>
        <taxon>Nematoda</taxon>
        <taxon>Chromadorea</taxon>
        <taxon>Rhabditida</taxon>
        <taxon>Rhabditina</taxon>
        <taxon>Rhabditomorpha</taxon>
        <taxon>Rhabditoidea</taxon>
        <taxon>Rhabditidae</taxon>
        <taxon>Peloderinae</taxon>
        <taxon>Caenorhabditis</taxon>
    </lineage>
</organism>
<protein>
    <submittedName>
        <fullName evidence="1">Uncharacterized protein</fullName>
    </submittedName>
</protein>
<reference evidence="1" key="2">
    <citation type="submission" date="2022-06" db="UniProtKB">
        <authorList>
            <consortium name="EnsemblMetazoa"/>
        </authorList>
    </citation>
    <scope>IDENTIFICATION</scope>
    <source>
        <strain evidence="1">DF5081</strain>
    </source>
</reference>
<dbReference type="AlphaFoldDB" id="A0A8R1HKK9"/>
<name>A0A8R1HKK9_CAEJA</name>
<evidence type="ECO:0000313" key="1">
    <source>
        <dbReference type="EnsemblMetazoa" id="CJA04423.1"/>
    </source>
</evidence>